<dbReference type="Proteomes" id="UP000637720">
    <property type="component" value="Unassembled WGS sequence"/>
</dbReference>
<evidence type="ECO:0000256" key="3">
    <source>
        <dbReference type="ARBA" id="ARBA00007171"/>
    </source>
</evidence>
<feature type="domain" description="Penicillin-binding protein dimerisation" evidence="9">
    <location>
        <begin position="66"/>
        <end position="236"/>
    </location>
</feature>
<dbReference type="InterPro" id="IPR012338">
    <property type="entry name" value="Beta-lactam/transpept-like"/>
</dbReference>
<comment type="caution">
    <text evidence="10">The sequence shown here is derived from an EMBL/GenBank/DDBJ whole genome shotgun (WGS) entry which is preliminary data.</text>
</comment>
<dbReference type="PANTHER" id="PTHR30627:SF24">
    <property type="entry name" value="PENICILLIN-BINDING PROTEIN 4B"/>
    <property type="match status" value="1"/>
</dbReference>
<keyword evidence="7" id="KW-1133">Transmembrane helix</keyword>
<keyword evidence="5 7" id="KW-0472">Membrane</keyword>
<dbReference type="Gene3D" id="3.40.710.10">
    <property type="entry name" value="DD-peptidase/beta-lactamase superfamily"/>
    <property type="match status" value="1"/>
</dbReference>
<dbReference type="UniPathway" id="UPA00219"/>
<comment type="catalytic activity">
    <reaction evidence="6">
        <text>Preferential cleavage: (Ac)2-L-Lys-D-Ala-|-D-Ala. Also transpeptidation of peptidyl-alanyl moieties that are N-acyl substituents of D-alanine.</text>
        <dbReference type="EC" id="3.4.16.4"/>
    </reaction>
</comment>
<dbReference type="InterPro" id="IPR036138">
    <property type="entry name" value="PBP_dimer_sf"/>
</dbReference>
<evidence type="ECO:0000256" key="1">
    <source>
        <dbReference type="ARBA" id="ARBA00004370"/>
    </source>
</evidence>
<sequence length="599" mass="65440">MDAAQGGRHRNRLIALLVVGAVMWAALLGRLGWIQVWAQRSFSERGIDLVEASVRQRERVLVLDTGRGPIVDRQGRPLTGRTVCALAFLPVARRAVPDDAATRRLAAILRADPDRLARWFREAKGPDFWRDARGRLVALTAKQARAVAALGLPEVRVFSVAERYPEGGVARHVLGFVSQNPDLVRRLYREGWGRADVPLTQLVGAAGLERSFEPFLQGVGSTTLAYFTDARGNVLSGLGLRLRAPDNPFYPLELVTTLDRPLQQALERVADRFPLRDGAIVVLDAKTAEVRAMVSRPAFDPRHPYATGDAWRNRALMRTPPGSVFKIVVAAAALEEGVTTEEERFFCSGELGRYGFSCWKPGGHGHLTLAEGFAQSCNLVFAELARRLGGETIERYARALGVVGTVGWAEAPFFRLPRLAQFAEEEAGQVFARPEEKADEGALVQTAIGQRDVRLTPLAAANLVVTLLNGGTPVSVRVATELRYQTGASFVVFSKRRLPDASGVSPYTAYRLRKLMRGVVEEGTGTALGAHPWKLAGKSGTAQAVLGQRQVNHHWFVGFGPAPQPRYAVAVLVRGQSREGKNQATRLFGEVMRVVAANE</sequence>
<feature type="domain" description="Penicillin-binding protein transpeptidase" evidence="8">
    <location>
        <begin position="278"/>
        <end position="592"/>
    </location>
</feature>
<dbReference type="AlphaFoldDB" id="A0A8J3FFN8"/>
<dbReference type="InterPro" id="IPR005311">
    <property type="entry name" value="PBP_dimer"/>
</dbReference>
<dbReference type="GO" id="GO:0008658">
    <property type="term" value="F:penicillin binding"/>
    <property type="evidence" value="ECO:0007669"/>
    <property type="project" value="InterPro"/>
</dbReference>
<organism evidence="10 11">
    <name type="scientific">Calditerricola satsumensis</name>
    <dbReference type="NCBI Taxonomy" id="373054"/>
    <lineage>
        <taxon>Bacteria</taxon>
        <taxon>Bacillati</taxon>
        <taxon>Bacillota</taxon>
        <taxon>Bacilli</taxon>
        <taxon>Bacillales</taxon>
        <taxon>Bacillaceae</taxon>
        <taxon>Calditerricola</taxon>
    </lineage>
</organism>
<dbReference type="GO" id="GO:0071555">
    <property type="term" value="P:cell wall organization"/>
    <property type="evidence" value="ECO:0007669"/>
    <property type="project" value="TreeGrafter"/>
</dbReference>
<name>A0A8J3FFN8_9BACI</name>
<dbReference type="Pfam" id="PF00905">
    <property type="entry name" value="Transpeptidase"/>
    <property type="match status" value="1"/>
</dbReference>
<dbReference type="GO" id="GO:0009252">
    <property type="term" value="P:peptidoglycan biosynthetic process"/>
    <property type="evidence" value="ECO:0007669"/>
    <property type="project" value="UniProtKB-UniPathway"/>
</dbReference>
<dbReference type="InterPro" id="IPR001460">
    <property type="entry name" value="PCN-bd_Tpept"/>
</dbReference>
<comment type="subcellular location">
    <subcellularLocation>
        <location evidence="1">Membrane</location>
    </subcellularLocation>
</comment>
<evidence type="ECO:0000313" key="10">
    <source>
        <dbReference type="EMBL" id="GGK05745.1"/>
    </source>
</evidence>
<comment type="similarity">
    <text evidence="3">Belongs to the transpeptidase family.</text>
</comment>
<dbReference type="SUPFAM" id="SSF56601">
    <property type="entry name" value="beta-lactamase/transpeptidase-like"/>
    <property type="match status" value="1"/>
</dbReference>
<evidence type="ECO:0000256" key="2">
    <source>
        <dbReference type="ARBA" id="ARBA00004752"/>
    </source>
</evidence>
<dbReference type="EMBL" id="BMOF01000048">
    <property type="protein sequence ID" value="GGK05745.1"/>
    <property type="molecule type" value="Genomic_DNA"/>
</dbReference>
<protein>
    <recommendedName>
        <fullName evidence="4">serine-type D-Ala-D-Ala carboxypeptidase</fullName>
        <ecNumber evidence="4">3.4.16.4</ecNumber>
    </recommendedName>
</protein>
<dbReference type="GO" id="GO:0005886">
    <property type="term" value="C:plasma membrane"/>
    <property type="evidence" value="ECO:0007669"/>
    <property type="project" value="TreeGrafter"/>
</dbReference>
<gene>
    <name evidence="10" type="primary">pbpI</name>
    <name evidence="10" type="ORF">GCM10007043_19730</name>
</gene>
<keyword evidence="7" id="KW-0812">Transmembrane</keyword>
<reference evidence="10" key="2">
    <citation type="submission" date="2020-09" db="EMBL/GenBank/DDBJ databases">
        <authorList>
            <person name="Sun Q."/>
            <person name="Ohkuma M."/>
        </authorList>
    </citation>
    <scope>NUCLEOTIDE SEQUENCE</scope>
    <source>
        <strain evidence="10">JCM 14719</strain>
    </source>
</reference>
<keyword evidence="11" id="KW-1185">Reference proteome</keyword>
<dbReference type="Pfam" id="PF03717">
    <property type="entry name" value="PBP_dimer"/>
    <property type="match status" value="1"/>
</dbReference>
<feature type="transmembrane region" description="Helical" evidence="7">
    <location>
        <begin position="12"/>
        <end position="33"/>
    </location>
</feature>
<evidence type="ECO:0000256" key="7">
    <source>
        <dbReference type="SAM" id="Phobius"/>
    </source>
</evidence>
<dbReference type="GO" id="GO:0009002">
    <property type="term" value="F:serine-type D-Ala-D-Ala carboxypeptidase activity"/>
    <property type="evidence" value="ECO:0007669"/>
    <property type="project" value="UniProtKB-EC"/>
</dbReference>
<dbReference type="RefSeq" id="WP_188817867.1">
    <property type="nucleotide sequence ID" value="NZ_BMOF01000048.1"/>
</dbReference>
<accession>A0A8J3FFN8</accession>
<dbReference type="GO" id="GO:0071972">
    <property type="term" value="F:peptidoglycan L,D-transpeptidase activity"/>
    <property type="evidence" value="ECO:0007669"/>
    <property type="project" value="TreeGrafter"/>
</dbReference>
<reference evidence="10" key="1">
    <citation type="journal article" date="2014" name="Int. J. Syst. Evol. Microbiol.">
        <title>Complete genome sequence of Corynebacterium casei LMG S-19264T (=DSM 44701T), isolated from a smear-ripened cheese.</title>
        <authorList>
            <consortium name="US DOE Joint Genome Institute (JGI-PGF)"/>
            <person name="Walter F."/>
            <person name="Albersmeier A."/>
            <person name="Kalinowski J."/>
            <person name="Ruckert C."/>
        </authorList>
    </citation>
    <scope>NUCLEOTIDE SEQUENCE</scope>
    <source>
        <strain evidence="10">JCM 14719</strain>
    </source>
</reference>
<evidence type="ECO:0000256" key="6">
    <source>
        <dbReference type="ARBA" id="ARBA00034000"/>
    </source>
</evidence>
<evidence type="ECO:0000259" key="9">
    <source>
        <dbReference type="Pfam" id="PF03717"/>
    </source>
</evidence>
<evidence type="ECO:0000256" key="5">
    <source>
        <dbReference type="ARBA" id="ARBA00023136"/>
    </source>
</evidence>
<dbReference type="SUPFAM" id="SSF56519">
    <property type="entry name" value="Penicillin binding protein dimerisation domain"/>
    <property type="match status" value="1"/>
</dbReference>
<dbReference type="Gene3D" id="3.90.1310.10">
    <property type="entry name" value="Penicillin-binding protein 2a (Domain 2)"/>
    <property type="match status" value="1"/>
</dbReference>
<dbReference type="PANTHER" id="PTHR30627">
    <property type="entry name" value="PEPTIDOGLYCAN D,D-TRANSPEPTIDASE"/>
    <property type="match status" value="1"/>
</dbReference>
<evidence type="ECO:0000259" key="8">
    <source>
        <dbReference type="Pfam" id="PF00905"/>
    </source>
</evidence>
<evidence type="ECO:0000256" key="4">
    <source>
        <dbReference type="ARBA" id="ARBA00012448"/>
    </source>
</evidence>
<dbReference type="InterPro" id="IPR050515">
    <property type="entry name" value="Beta-lactam/transpept"/>
</dbReference>
<comment type="pathway">
    <text evidence="2">Cell wall biogenesis; peptidoglycan biosynthesis.</text>
</comment>
<proteinExistence type="inferred from homology"/>
<evidence type="ECO:0000313" key="11">
    <source>
        <dbReference type="Proteomes" id="UP000637720"/>
    </source>
</evidence>
<dbReference type="EC" id="3.4.16.4" evidence="4"/>